<dbReference type="EC" id="2.1.1.217" evidence="2"/>
<dbReference type="PIRSF" id="PIRSF018637">
    <property type="entry name" value="TrmK"/>
    <property type="match status" value="1"/>
</dbReference>
<reference evidence="1" key="1">
    <citation type="journal article" date="2014" name="Int. J. Syst. Evol. Microbiol.">
        <title>Complete genome of a new Firmicutes species belonging to the dominant human colonic microbiota ('Ruminococcus bicirculans') reveals two chromosomes and a selective capacity to utilize plant glucans.</title>
        <authorList>
            <consortium name="NISC Comparative Sequencing Program"/>
            <person name="Wegmann U."/>
            <person name="Louis P."/>
            <person name="Goesmann A."/>
            <person name="Henrissat B."/>
            <person name="Duncan S.H."/>
            <person name="Flint H.J."/>
        </authorList>
    </citation>
    <scope>NUCLEOTIDE SEQUENCE</scope>
    <source>
        <strain evidence="1">CGMCC 1.18437</strain>
    </source>
</reference>
<reference evidence="2 3" key="3">
    <citation type="submission" date="2020-08" db="EMBL/GenBank/DDBJ databases">
        <title>Genomic Encyclopedia of Type Strains, Phase IV (KMG-IV): sequencing the most valuable type-strain genomes for metagenomic binning, comparative biology and taxonomic classification.</title>
        <authorList>
            <person name="Goeker M."/>
        </authorList>
    </citation>
    <scope>NUCLEOTIDE SEQUENCE [LARGE SCALE GENOMIC DNA]</scope>
    <source>
        <strain evidence="2 3">DSM 27521</strain>
    </source>
</reference>
<dbReference type="InterPro" id="IPR006901">
    <property type="entry name" value="TrmK"/>
</dbReference>
<dbReference type="Gene3D" id="3.40.50.150">
    <property type="entry name" value="Vaccinia Virus protein VP39"/>
    <property type="match status" value="1"/>
</dbReference>
<dbReference type="GO" id="GO:0160105">
    <property type="term" value="F:tRNA (adenine(22)-N1)-methyltransferase activity"/>
    <property type="evidence" value="ECO:0007669"/>
    <property type="project" value="UniProtKB-EC"/>
</dbReference>
<reference evidence="4" key="2">
    <citation type="journal article" date="2019" name="Int. J. Syst. Evol. Microbiol.">
        <title>The Global Catalogue of Microorganisms (GCM) 10K type strain sequencing project: providing services to taxonomists for standard genome sequencing and annotation.</title>
        <authorList>
            <consortium name="The Broad Institute Genomics Platform"/>
            <consortium name="The Broad Institute Genome Sequencing Center for Infectious Disease"/>
            <person name="Wu L."/>
            <person name="Ma J."/>
        </authorList>
    </citation>
    <scope>NUCLEOTIDE SEQUENCE [LARGE SCALE GENOMIC DNA]</scope>
    <source>
        <strain evidence="4">CGMCC 1.18437</strain>
    </source>
</reference>
<organism evidence="2 3">
    <name type="scientific">Deinococcus metalli</name>
    <dbReference type="NCBI Taxonomy" id="1141878"/>
    <lineage>
        <taxon>Bacteria</taxon>
        <taxon>Thermotogati</taxon>
        <taxon>Deinococcota</taxon>
        <taxon>Deinococci</taxon>
        <taxon>Deinococcales</taxon>
        <taxon>Deinococcaceae</taxon>
        <taxon>Deinococcus</taxon>
    </lineage>
</organism>
<dbReference type="EMBL" id="BNAJ01000013">
    <property type="protein sequence ID" value="GHF59024.1"/>
    <property type="molecule type" value="Genomic_DNA"/>
</dbReference>
<evidence type="ECO:0000313" key="4">
    <source>
        <dbReference type="Proteomes" id="UP000619376"/>
    </source>
</evidence>
<name>A0A7W8KHT1_9DEIO</name>
<keyword evidence="2" id="KW-0808">Transferase</keyword>
<dbReference type="AlphaFoldDB" id="A0A7W8KHT1"/>
<dbReference type="SUPFAM" id="SSF53335">
    <property type="entry name" value="S-adenosyl-L-methionine-dependent methyltransferases"/>
    <property type="match status" value="1"/>
</dbReference>
<sequence length="233" mass="24741">MPSLDARLEAALALIHAEVHADIGSDHAALPVELVRRGRVRRAVVVELTPGPLDVARQAVARAGLAGHIDVRAGNGFAPLAPGEVHSASITGMGARTILGILRRAGEEVPPALVLQPNDSAPLLRRWAGEAGFHVTAERLAAGFWNYAVLRFERRPGPDPAYTDLPLAAALEYGPHLLRAADPLLLAQVHADIAHLTPLAAPGRPTQDALETARTALSWLTDPENKKPALRGR</sequence>
<dbReference type="PANTHER" id="PTHR38451">
    <property type="entry name" value="TRNA (ADENINE(22)-N(1))-METHYLTRANSFERASE"/>
    <property type="match status" value="1"/>
</dbReference>
<accession>A0A7W8KHT1</accession>
<reference evidence="1" key="4">
    <citation type="submission" date="2024-05" db="EMBL/GenBank/DDBJ databases">
        <authorList>
            <person name="Sun Q."/>
            <person name="Zhou Y."/>
        </authorList>
    </citation>
    <scope>NUCLEOTIDE SEQUENCE</scope>
    <source>
        <strain evidence="1">CGMCC 1.18437</strain>
    </source>
</reference>
<dbReference type="Pfam" id="PF04816">
    <property type="entry name" value="TrmK"/>
    <property type="match status" value="1"/>
</dbReference>
<dbReference type="EMBL" id="JACHFK010000012">
    <property type="protein sequence ID" value="MBB5378432.1"/>
    <property type="molecule type" value="Genomic_DNA"/>
</dbReference>
<gene>
    <name evidence="1" type="ORF">GCM10017781_39000</name>
    <name evidence="2" type="ORF">HNQ07_003938</name>
</gene>
<keyword evidence="2" id="KW-0489">Methyltransferase</keyword>
<dbReference type="RefSeq" id="WP_184114921.1">
    <property type="nucleotide sequence ID" value="NZ_BNAJ01000013.1"/>
</dbReference>
<dbReference type="Proteomes" id="UP000619376">
    <property type="component" value="Unassembled WGS sequence"/>
</dbReference>
<evidence type="ECO:0000313" key="1">
    <source>
        <dbReference type="EMBL" id="GHF59024.1"/>
    </source>
</evidence>
<protein>
    <submittedName>
        <fullName evidence="1">tRNA (Adenine-N(1))-methyltransferase</fullName>
    </submittedName>
    <submittedName>
        <fullName evidence="2">tRNA (Adenine22-N1)-methyltransferase</fullName>
        <ecNumber evidence="2">2.1.1.217</ecNumber>
    </submittedName>
</protein>
<dbReference type="PANTHER" id="PTHR38451:SF1">
    <property type="entry name" value="TRNA (ADENINE(22)-N(1))-METHYLTRANSFERASE"/>
    <property type="match status" value="1"/>
</dbReference>
<dbReference type="InterPro" id="IPR029063">
    <property type="entry name" value="SAM-dependent_MTases_sf"/>
</dbReference>
<keyword evidence="4" id="KW-1185">Reference proteome</keyword>
<dbReference type="Proteomes" id="UP000539473">
    <property type="component" value="Unassembled WGS sequence"/>
</dbReference>
<proteinExistence type="predicted"/>
<dbReference type="GO" id="GO:0032259">
    <property type="term" value="P:methylation"/>
    <property type="evidence" value="ECO:0007669"/>
    <property type="project" value="UniProtKB-KW"/>
</dbReference>
<evidence type="ECO:0000313" key="3">
    <source>
        <dbReference type="Proteomes" id="UP000539473"/>
    </source>
</evidence>
<comment type="caution">
    <text evidence="2">The sequence shown here is derived from an EMBL/GenBank/DDBJ whole genome shotgun (WGS) entry which is preliminary data.</text>
</comment>
<evidence type="ECO:0000313" key="2">
    <source>
        <dbReference type="EMBL" id="MBB5378432.1"/>
    </source>
</evidence>